<proteinExistence type="predicted"/>
<reference evidence="1 2" key="1">
    <citation type="submission" date="2016-10" db="EMBL/GenBank/DDBJ databases">
        <authorList>
            <person name="de Groot N.N."/>
        </authorList>
    </citation>
    <scope>NUCLEOTIDE SEQUENCE [LARGE SCALE GENOMIC DNA]</scope>
    <source>
        <strain evidence="1 2">DSM 21633</strain>
    </source>
</reference>
<dbReference type="EMBL" id="FOES01000011">
    <property type="protein sequence ID" value="SEQ34434.1"/>
    <property type="molecule type" value="Genomic_DNA"/>
</dbReference>
<dbReference type="Proteomes" id="UP000199427">
    <property type="component" value="Unassembled WGS sequence"/>
</dbReference>
<keyword evidence="2" id="KW-1185">Reference proteome</keyword>
<accession>A0A1H9F911</accession>
<organism evidence="1 2">
    <name type="scientific">Piscibacillus halophilus</name>
    <dbReference type="NCBI Taxonomy" id="571933"/>
    <lineage>
        <taxon>Bacteria</taxon>
        <taxon>Bacillati</taxon>
        <taxon>Bacillota</taxon>
        <taxon>Bacilli</taxon>
        <taxon>Bacillales</taxon>
        <taxon>Bacillaceae</taxon>
        <taxon>Piscibacillus</taxon>
    </lineage>
</organism>
<gene>
    <name evidence="1" type="ORF">SAMN05216362_11168</name>
</gene>
<name>A0A1H9F911_9BACI</name>
<dbReference type="STRING" id="571933.SAMN05216362_11168"/>
<evidence type="ECO:0000313" key="2">
    <source>
        <dbReference type="Proteomes" id="UP000199427"/>
    </source>
</evidence>
<protein>
    <submittedName>
        <fullName evidence="1">Uncharacterized protein</fullName>
    </submittedName>
</protein>
<dbReference type="AlphaFoldDB" id="A0A1H9F911"/>
<evidence type="ECO:0000313" key="1">
    <source>
        <dbReference type="EMBL" id="SEQ34434.1"/>
    </source>
</evidence>
<sequence length="178" mass="20868">MVESKMGDGDGYKLMEIIRGKKATHFIINCPNEIHPPQEISTRTFSRRIEKGEKLCDICTGRKHHNFNKIMPKEKLYKLYVVKNMSSAKIAESLGKEVTRQHINYLLRKYGIPRKQKHQNRKRPLQEKISKDDLYYLYIIEQKSQAEIAKEYNVNSRSISYLMSIYGIKSRGKTEANN</sequence>